<proteinExistence type="predicted"/>
<dbReference type="AlphaFoldDB" id="A0A643CFL2"/>
<dbReference type="EMBL" id="SGJD01001633">
    <property type="protein sequence ID" value="KAB0399027.1"/>
    <property type="molecule type" value="Genomic_DNA"/>
</dbReference>
<dbReference type="PANTHER" id="PTHR11280:SF8">
    <property type="entry name" value="GLUCOSAMINE-6-PHOSPHATE ISOMERASE 1"/>
    <property type="match status" value="1"/>
</dbReference>
<dbReference type="GO" id="GO:0042802">
    <property type="term" value="F:identical protein binding"/>
    <property type="evidence" value="ECO:0007669"/>
    <property type="project" value="TreeGrafter"/>
</dbReference>
<dbReference type="GO" id="GO:0019262">
    <property type="term" value="P:N-acetylneuraminate catabolic process"/>
    <property type="evidence" value="ECO:0007669"/>
    <property type="project" value="TreeGrafter"/>
</dbReference>
<keyword evidence="2" id="KW-0119">Carbohydrate metabolism</keyword>
<dbReference type="GO" id="GO:0004342">
    <property type="term" value="F:glucosamine-6-phosphate deaminase activity"/>
    <property type="evidence" value="ECO:0007669"/>
    <property type="project" value="InterPro"/>
</dbReference>
<comment type="caution">
    <text evidence="4">The sequence shown here is derived from an EMBL/GenBank/DDBJ whole genome shotgun (WGS) entry which is preliminary data.</text>
</comment>
<sequence length="118" mass="12800">MQLAYRLSVMPLKRRSRLREGLSCLLGGTGLGGHIAFYKSGSSLLCRTRVKTLAVDTILANARFFDGNLTKVPTMALMVGVGTVMGAREMLIFISGAHKAFALYKAMEEGVSHMSAFQ</sequence>
<keyword evidence="3" id="KW-1133">Transmembrane helix</keyword>
<dbReference type="Proteomes" id="UP000437017">
    <property type="component" value="Unassembled WGS sequence"/>
</dbReference>
<dbReference type="GO" id="GO:0006043">
    <property type="term" value="P:glucosamine catabolic process"/>
    <property type="evidence" value="ECO:0007669"/>
    <property type="project" value="TreeGrafter"/>
</dbReference>
<gene>
    <name evidence="4" type="ORF">E2I00_004166</name>
</gene>
<dbReference type="InterPro" id="IPR037171">
    <property type="entry name" value="NagB/RpiA_transferase-like"/>
</dbReference>
<evidence type="ECO:0000256" key="1">
    <source>
        <dbReference type="ARBA" id="ARBA00022801"/>
    </source>
</evidence>
<evidence type="ECO:0000256" key="3">
    <source>
        <dbReference type="SAM" id="Phobius"/>
    </source>
</evidence>
<dbReference type="InterPro" id="IPR004547">
    <property type="entry name" value="Glucosamine6P_isomerase"/>
</dbReference>
<keyword evidence="5" id="KW-1185">Reference proteome</keyword>
<feature type="transmembrane region" description="Helical" evidence="3">
    <location>
        <begin position="21"/>
        <end position="38"/>
    </location>
</feature>
<dbReference type="GO" id="GO:0005737">
    <property type="term" value="C:cytoplasm"/>
    <property type="evidence" value="ECO:0007669"/>
    <property type="project" value="TreeGrafter"/>
</dbReference>
<evidence type="ECO:0000313" key="5">
    <source>
        <dbReference type="Proteomes" id="UP000437017"/>
    </source>
</evidence>
<reference evidence="4 5" key="1">
    <citation type="journal article" date="2019" name="PLoS ONE">
        <title>Genomic analyses reveal an absence of contemporary introgressive admixture between fin whales and blue whales, despite known hybrids.</title>
        <authorList>
            <person name="Westbury M.V."/>
            <person name="Petersen B."/>
            <person name="Lorenzen E.D."/>
        </authorList>
    </citation>
    <scope>NUCLEOTIDE SEQUENCE [LARGE SCALE GENOMIC DNA]</scope>
    <source>
        <strain evidence="4">FinWhale-01</strain>
    </source>
</reference>
<keyword evidence="1" id="KW-0378">Hydrolase</keyword>
<dbReference type="GO" id="GO:0006046">
    <property type="term" value="P:N-acetylglucosamine catabolic process"/>
    <property type="evidence" value="ECO:0007669"/>
    <property type="project" value="TreeGrafter"/>
</dbReference>
<keyword evidence="3" id="KW-0472">Membrane</keyword>
<accession>A0A643CFL2</accession>
<name>A0A643CFL2_BALPH</name>
<evidence type="ECO:0000256" key="2">
    <source>
        <dbReference type="ARBA" id="ARBA00023277"/>
    </source>
</evidence>
<organism evidence="4 5">
    <name type="scientific">Balaenoptera physalus</name>
    <name type="common">Fin whale</name>
    <name type="synonym">Balaena physalus</name>
    <dbReference type="NCBI Taxonomy" id="9770"/>
    <lineage>
        <taxon>Eukaryota</taxon>
        <taxon>Metazoa</taxon>
        <taxon>Chordata</taxon>
        <taxon>Craniata</taxon>
        <taxon>Vertebrata</taxon>
        <taxon>Euteleostomi</taxon>
        <taxon>Mammalia</taxon>
        <taxon>Eutheria</taxon>
        <taxon>Laurasiatheria</taxon>
        <taxon>Artiodactyla</taxon>
        <taxon>Whippomorpha</taxon>
        <taxon>Cetacea</taxon>
        <taxon>Mysticeti</taxon>
        <taxon>Balaenopteridae</taxon>
        <taxon>Balaenoptera</taxon>
    </lineage>
</organism>
<evidence type="ECO:0000313" key="4">
    <source>
        <dbReference type="EMBL" id="KAB0399027.1"/>
    </source>
</evidence>
<dbReference type="PANTHER" id="PTHR11280">
    <property type="entry name" value="GLUCOSAMINE-6-PHOSPHATE ISOMERASE"/>
    <property type="match status" value="1"/>
</dbReference>
<dbReference type="OrthoDB" id="7663298at2759"/>
<protein>
    <submittedName>
        <fullName evidence="4">Uncharacterized protein</fullName>
    </submittedName>
</protein>
<dbReference type="SUPFAM" id="SSF100950">
    <property type="entry name" value="NagB/RpiA/CoA transferase-like"/>
    <property type="match status" value="1"/>
</dbReference>
<dbReference type="Gene3D" id="3.40.50.1360">
    <property type="match status" value="1"/>
</dbReference>
<keyword evidence="3" id="KW-0812">Transmembrane</keyword>